<dbReference type="AlphaFoldDB" id="A0A4V3D5S2"/>
<evidence type="ECO:0000256" key="3">
    <source>
        <dbReference type="PIRSR" id="PIRSR016184-1"/>
    </source>
</evidence>
<evidence type="ECO:0000313" key="4">
    <source>
        <dbReference type="EMBL" id="TDQ41147.1"/>
    </source>
</evidence>
<dbReference type="InterPro" id="IPR003719">
    <property type="entry name" value="Phenazine_PhzF-like"/>
</dbReference>
<organism evidence="4 5">
    <name type="scientific">Aureibacillus halotolerans</name>
    <dbReference type="NCBI Taxonomy" id="1508390"/>
    <lineage>
        <taxon>Bacteria</taxon>
        <taxon>Bacillati</taxon>
        <taxon>Bacillota</taxon>
        <taxon>Bacilli</taxon>
        <taxon>Bacillales</taxon>
        <taxon>Bacillaceae</taxon>
        <taxon>Aureibacillus</taxon>
    </lineage>
</organism>
<dbReference type="EMBL" id="SNYJ01000004">
    <property type="protein sequence ID" value="TDQ41147.1"/>
    <property type="molecule type" value="Genomic_DNA"/>
</dbReference>
<comment type="similarity">
    <text evidence="1">Belongs to the PhzF family.</text>
</comment>
<dbReference type="GO" id="GO:0005737">
    <property type="term" value="C:cytoplasm"/>
    <property type="evidence" value="ECO:0007669"/>
    <property type="project" value="TreeGrafter"/>
</dbReference>
<evidence type="ECO:0000256" key="2">
    <source>
        <dbReference type="ARBA" id="ARBA00023235"/>
    </source>
</evidence>
<gene>
    <name evidence="4" type="ORF">EV213_104145</name>
</gene>
<name>A0A4V3D5S2_9BACI</name>
<reference evidence="4 5" key="1">
    <citation type="submission" date="2019-03" db="EMBL/GenBank/DDBJ databases">
        <title>Genomic Encyclopedia of Type Strains, Phase IV (KMG-IV): sequencing the most valuable type-strain genomes for metagenomic binning, comparative biology and taxonomic classification.</title>
        <authorList>
            <person name="Goeker M."/>
        </authorList>
    </citation>
    <scope>NUCLEOTIDE SEQUENCE [LARGE SCALE GENOMIC DNA]</scope>
    <source>
        <strain evidence="4 5">DSM 28697</strain>
    </source>
</reference>
<proteinExistence type="inferred from homology"/>
<evidence type="ECO:0000256" key="1">
    <source>
        <dbReference type="ARBA" id="ARBA00008270"/>
    </source>
</evidence>
<keyword evidence="5" id="KW-1185">Reference proteome</keyword>
<dbReference type="PANTHER" id="PTHR13774">
    <property type="entry name" value="PHENAZINE BIOSYNTHESIS PROTEIN"/>
    <property type="match status" value="1"/>
</dbReference>
<dbReference type="NCBIfam" id="TIGR00654">
    <property type="entry name" value="PhzF_family"/>
    <property type="match status" value="1"/>
</dbReference>
<accession>A0A4V3D5S2</accession>
<dbReference type="RefSeq" id="WP_133579747.1">
    <property type="nucleotide sequence ID" value="NZ_SNYJ01000004.1"/>
</dbReference>
<dbReference type="PIRSF" id="PIRSF016184">
    <property type="entry name" value="PhzC_PhzF"/>
    <property type="match status" value="1"/>
</dbReference>
<dbReference type="Gene3D" id="3.10.310.10">
    <property type="entry name" value="Diaminopimelate Epimerase, Chain A, domain 1"/>
    <property type="match status" value="2"/>
</dbReference>
<keyword evidence="2" id="KW-0413">Isomerase</keyword>
<protein>
    <submittedName>
        <fullName evidence="4">PhzF family phenazine biosynthesis protein</fullName>
    </submittedName>
</protein>
<dbReference type="OrthoDB" id="9788221at2"/>
<evidence type="ECO:0000313" key="5">
    <source>
        <dbReference type="Proteomes" id="UP000295632"/>
    </source>
</evidence>
<dbReference type="Proteomes" id="UP000295632">
    <property type="component" value="Unassembled WGS sequence"/>
</dbReference>
<dbReference type="PANTHER" id="PTHR13774:SF17">
    <property type="entry name" value="PHENAZINE BIOSYNTHESIS-LIKE DOMAIN-CONTAINING PROTEIN"/>
    <property type="match status" value="1"/>
</dbReference>
<dbReference type="GO" id="GO:0016853">
    <property type="term" value="F:isomerase activity"/>
    <property type="evidence" value="ECO:0007669"/>
    <property type="project" value="UniProtKB-KW"/>
</dbReference>
<dbReference type="Pfam" id="PF02567">
    <property type="entry name" value="PhzC-PhzF"/>
    <property type="match status" value="1"/>
</dbReference>
<sequence length="295" mass="32343">MKTIDVHHYDAFTTVPNEGNPAGLVFGGEALDETEMLAIAKAVGFNETSFPVPSTVADLRIRYFTPGHEMNLCGHATMATLFAMKERGMLPDKQSLTIETNAGLLPIELKETGAGLKLSMQHAAPQFKPFRGSLKDLADALGIDEEEIDLSMPTVYGSTGTWTLLVPIRSLEAMKQMKPNNHLFPDILSDMPRASVHPFCFETVHTDSDMHARHFSSPYSGTIEDPVTGTASGVMGAYCATYLQPNEFSLEFTVEQGQELGRDGQVHIAVERRDNQLTVVMTGTAVYVKTFQVEI</sequence>
<feature type="active site" evidence="3">
    <location>
        <position position="47"/>
    </location>
</feature>
<dbReference type="SUPFAM" id="SSF54506">
    <property type="entry name" value="Diaminopimelate epimerase-like"/>
    <property type="match status" value="1"/>
</dbReference>
<comment type="caution">
    <text evidence="4">The sequence shown here is derived from an EMBL/GenBank/DDBJ whole genome shotgun (WGS) entry which is preliminary data.</text>
</comment>